<keyword evidence="4 11" id="KW-0808">Transferase</keyword>
<evidence type="ECO:0000259" key="10">
    <source>
        <dbReference type="Pfam" id="PF08019"/>
    </source>
</evidence>
<dbReference type="Pfam" id="PF00884">
    <property type="entry name" value="Sulfatase"/>
    <property type="match status" value="1"/>
</dbReference>
<evidence type="ECO:0000256" key="5">
    <source>
        <dbReference type="ARBA" id="ARBA00022692"/>
    </source>
</evidence>
<dbReference type="InterPro" id="IPR017850">
    <property type="entry name" value="Alkaline_phosphatase_core_sf"/>
</dbReference>
<organism evidence="11 12">
    <name type="scientific">Luteimonas yindakuii</name>
    <dbReference type="NCBI Taxonomy" id="2565782"/>
    <lineage>
        <taxon>Bacteria</taxon>
        <taxon>Pseudomonadati</taxon>
        <taxon>Pseudomonadota</taxon>
        <taxon>Gammaproteobacteria</taxon>
        <taxon>Lysobacterales</taxon>
        <taxon>Lysobacteraceae</taxon>
        <taxon>Luteimonas</taxon>
    </lineage>
</organism>
<dbReference type="EMBL" id="SPUH01000001">
    <property type="protein sequence ID" value="TKS53460.1"/>
    <property type="molecule type" value="Genomic_DNA"/>
</dbReference>
<dbReference type="InterPro" id="IPR000917">
    <property type="entry name" value="Sulfatase_N"/>
</dbReference>
<keyword evidence="2" id="KW-1003">Cell membrane</keyword>
<evidence type="ECO:0000313" key="11">
    <source>
        <dbReference type="EMBL" id="TKS53460.1"/>
    </source>
</evidence>
<feature type="domain" description="Phosphoethanolamine transferase N-terminal" evidence="10">
    <location>
        <begin position="94"/>
        <end position="242"/>
    </location>
</feature>
<comment type="subcellular location">
    <subcellularLocation>
        <location evidence="1">Cell inner membrane</location>
        <topology evidence="1">Multi-pass membrane protein</topology>
    </subcellularLocation>
</comment>
<evidence type="ECO:0000256" key="7">
    <source>
        <dbReference type="ARBA" id="ARBA00023136"/>
    </source>
</evidence>
<feature type="domain" description="Sulfatase N-terminal" evidence="9">
    <location>
        <begin position="273"/>
        <end position="559"/>
    </location>
</feature>
<protein>
    <submittedName>
        <fullName evidence="11">Phosphoethanolamine--lipid A transferase</fullName>
    </submittedName>
</protein>
<dbReference type="GO" id="GO:0016776">
    <property type="term" value="F:phosphotransferase activity, phosphate group as acceptor"/>
    <property type="evidence" value="ECO:0007669"/>
    <property type="project" value="TreeGrafter"/>
</dbReference>
<dbReference type="Gene3D" id="3.40.720.10">
    <property type="entry name" value="Alkaline Phosphatase, subunit A"/>
    <property type="match status" value="1"/>
</dbReference>
<name>A0A4Z1R1Q8_9GAMM</name>
<feature type="transmembrane region" description="Helical" evidence="8">
    <location>
        <begin position="113"/>
        <end position="134"/>
    </location>
</feature>
<dbReference type="Proteomes" id="UP000298681">
    <property type="component" value="Unassembled WGS sequence"/>
</dbReference>
<dbReference type="CDD" id="cd16017">
    <property type="entry name" value="LptA"/>
    <property type="match status" value="1"/>
</dbReference>
<evidence type="ECO:0000259" key="9">
    <source>
        <dbReference type="Pfam" id="PF00884"/>
    </source>
</evidence>
<keyword evidence="7 8" id="KW-0472">Membrane</keyword>
<evidence type="ECO:0000256" key="2">
    <source>
        <dbReference type="ARBA" id="ARBA00022475"/>
    </source>
</evidence>
<reference evidence="11 12" key="1">
    <citation type="submission" date="2019-01" db="EMBL/GenBank/DDBJ databases">
        <authorList>
            <person name="Zhang S."/>
        </authorList>
    </citation>
    <scope>NUCLEOTIDE SEQUENCE [LARGE SCALE GENOMIC DNA]</scope>
    <source>
        <strain evidence="11 12">1626</strain>
    </source>
</reference>
<gene>
    <name evidence="11" type="ORF">E4582_00835</name>
</gene>
<feature type="transmembrane region" description="Helical" evidence="8">
    <location>
        <begin position="87"/>
        <end position="106"/>
    </location>
</feature>
<evidence type="ECO:0000313" key="12">
    <source>
        <dbReference type="Proteomes" id="UP000298681"/>
    </source>
</evidence>
<dbReference type="NCBIfam" id="NF028537">
    <property type="entry name" value="P_eth_NH2_trans"/>
    <property type="match status" value="1"/>
</dbReference>
<keyword evidence="5 8" id="KW-0812">Transmembrane</keyword>
<dbReference type="Pfam" id="PF08019">
    <property type="entry name" value="EptA_B_N"/>
    <property type="match status" value="1"/>
</dbReference>
<evidence type="ECO:0000256" key="6">
    <source>
        <dbReference type="ARBA" id="ARBA00022989"/>
    </source>
</evidence>
<keyword evidence="12" id="KW-1185">Reference proteome</keyword>
<dbReference type="GO" id="GO:0009244">
    <property type="term" value="P:lipopolysaccharide core region biosynthetic process"/>
    <property type="evidence" value="ECO:0007669"/>
    <property type="project" value="TreeGrafter"/>
</dbReference>
<keyword evidence="3" id="KW-0997">Cell inner membrane</keyword>
<evidence type="ECO:0000256" key="4">
    <source>
        <dbReference type="ARBA" id="ARBA00022679"/>
    </source>
</evidence>
<dbReference type="AlphaFoldDB" id="A0A4Z1R1Q8"/>
<proteinExistence type="predicted"/>
<dbReference type="InterPro" id="IPR058130">
    <property type="entry name" value="PEA_transf_C"/>
</dbReference>
<feature type="transmembrane region" description="Helical" evidence="8">
    <location>
        <begin position="192"/>
        <end position="214"/>
    </location>
</feature>
<dbReference type="PANTHER" id="PTHR30443:SF0">
    <property type="entry name" value="PHOSPHOETHANOLAMINE TRANSFERASE EPTA"/>
    <property type="match status" value="1"/>
</dbReference>
<dbReference type="InterPro" id="IPR040423">
    <property type="entry name" value="PEA_transferase"/>
</dbReference>
<dbReference type="GO" id="GO:0005886">
    <property type="term" value="C:plasma membrane"/>
    <property type="evidence" value="ECO:0007669"/>
    <property type="project" value="UniProtKB-SubCell"/>
</dbReference>
<evidence type="ECO:0000256" key="8">
    <source>
        <dbReference type="SAM" id="Phobius"/>
    </source>
</evidence>
<dbReference type="SUPFAM" id="SSF53649">
    <property type="entry name" value="Alkaline phosphatase-like"/>
    <property type="match status" value="1"/>
</dbReference>
<dbReference type="PANTHER" id="PTHR30443">
    <property type="entry name" value="INNER MEMBRANE PROTEIN"/>
    <property type="match status" value="1"/>
</dbReference>
<evidence type="ECO:0000256" key="3">
    <source>
        <dbReference type="ARBA" id="ARBA00022519"/>
    </source>
</evidence>
<sequence length="584" mass="63202">MAVAGVGGPCAGSGHRQLRHDGEAATMSTVRDSLRRLQVPDLAIRGWRPGMSGEALLALVCAYFVLACNGTFWQAVAQAGTSPRVRIVLAVAVFALHACVLAPFAWRAATRPVLAALLVLTACANWYASRYAVLFDVDMLRNILHTDMAESRELLSPGLLVHVAVAGGLPAALVLWTRVRIPSLRQDLRRRALFAIAMLALALVALAIGSQGVFSLMRNDHALRHRITPGNVLVSTVRALSQEERGPAGPRETVAADARRIVGAAGPRRPRVLVLVVGETVRADHWGLNGYARQTTPELARRDVVNFPDVTACGTSTEVSLPCMFSILGREHYDRVAIRHQENLLDVLARTGVAVAWRDNQSGCKGVCDAIGMQAMQPAQAPALCTGNRCLDAILLAGLRERIEAADDDVLIVLHPLGNHGPNYFERYPAAFEHYRPTCRHGDPGRCSRQQIVNAYDNAIGYTDAVLGELIDLLGAQHGHDAAMLYVSDHGESLGEYGLFLHGAPLAIAPRQQLQVPMTLWLSPAVTGSAGIDRDCLERIAGDAYSHDNLFDTVLGFFDVQTRDYRPGRDILHPCRRASAAARA</sequence>
<evidence type="ECO:0000256" key="1">
    <source>
        <dbReference type="ARBA" id="ARBA00004429"/>
    </source>
</evidence>
<feature type="transmembrane region" description="Helical" evidence="8">
    <location>
        <begin position="154"/>
        <end position="176"/>
    </location>
</feature>
<accession>A0A4Z1R1Q8</accession>
<feature type="transmembrane region" description="Helical" evidence="8">
    <location>
        <begin position="55"/>
        <end position="75"/>
    </location>
</feature>
<comment type="caution">
    <text evidence="11">The sequence shown here is derived from an EMBL/GenBank/DDBJ whole genome shotgun (WGS) entry which is preliminary data.</text>
</comment>
<dbReference type="InterPro" id="IPR012549">
    <property type="entry name" value="EptA-like_N"/>
</dbReference>
<keyword evidence="6 8" id="KW-1133">Transmembrane helix</keyword>